<dbReference type="AlphaFoldDB" id="A0A0C9TEL6"/>
<sequence length="334" mass="36869">MSFSSFLVSIFRLPLLGLFGIFLVCAAANLVFLSLHLTFNPICGLPVVSSTRFCNVISILDNSAMWNSLPALLKVQSGGLERLLNETRSASLIILDLTEARVATRDLVTLVQSSDFASRAALADLLMDHASDAQEASRHISQLAARVRRGTDQIIAFQTTLSHISASMETPMSPQNLLCHIFTSLATSRVCLSRPNDSFDLIAAYEEGMLLVEHVLRRIVLAAENVLVCLQNLDSRLSVIAEISAREGIVTSQARRELLANLWTFFGGNGAQLVHFSHTLEVLQQIDVYQQRCMGYLLRTMEAVETLQADAEDTRAVAVGDCFPLLFPLPYLWR</sequence>
<reference evidence="2" key="2">
    <citation type="submission" date="2015-01" db="EMBL/GenBank/DDBJ databases">
        <title>Evolutionary Origins and Diversification of the Mycorrhizal Mutualists.</title>
        <authorList>
            <consortium name="DOE Joint Genome Institute"/>
            <consortium name="Mycorrhizal Genomics Consortium"/>
            <person name="Kohler A."/>
            <person name="Kuo A."/>
            <person name="Nagy L.G."/>
            <person name="Floudas D."/>
            <person name="Copeland A."/>
            <person name="Barry K.W."/>
            <person name="Cichocki N."/>
            <person name="Veneault-Fourrey C."/>
            <person name="LaButti K."/>
            <person name="Lindquist E.A."/>
            <person name="Lipzen A."/>
            <person name="Lundell T."/>
            <person name="Morin E."/>
            <person name="Murat C."/>
            <person name="Riley R."/>
            <person name="Ohm R."/>
            <person name="Sun H."/>
            <person name="Tunlid A."/>
            <person name="Henrissat B."/>
            <person name="Grigoriev I.V."/>
            <person name="Hibbett D.S."/>
            <person name="Martin F."/>
        </authorList>
    </citation>
    <scope>NUCLEOTIDE SEQUENCE [LARGE SCALE GENOMIC DNA]</scope>
    <source>
        <strain evidence="2">ATCC 200175</strain>
    </source>
</reference>
<evidence type="ECO:0000313" key="2">
    <source>
        <dbReference type="Proteomes" id="UP000053647"/>
    </source>
</evidence>
<accession>A0A0C9TEL6</accession>
<dbReference type="HOGENOM" id="CLU_026455_1_1_1"/>
<protein>
    <submittedName>
        <fullName evidence="1">Uncharacterized protein</fullName>
    </submittedName>
</protein>
<gene>
    <name evidence="1" type="ORF">PAXINDRAFT_17499</name>
</gene>
<proteinExistence type="predicted"/>
<organism evidence="1 2">
    <name type="scientific">Paxillus involutus ATCC 200175</name>
    <dbReference type="NCBI Taxonomy" id="664439"/>
    <lineage>
        <taxon>Eukaryota</taxon>
        <taxon>Fungi</taxon>
        <taxon>Dikarya</taxon>
        <taxon>Basidiomycota</taxon>
        <taxon>Agaricomycotina</taxon>
        <taxon>Agaricomycetes</taxon>
        <taxon>Agaricomycetidae</taxon>
        <taxon>Boletales</taxon>
        <taxon>Paxilineae</taxon>
        <taxon>Paxillaceae</taxon>
        <taxon>Paxillus</taxon>
    </lineage>
</organism>
<dbReference type="OrthoDB" id="4179406at2759"/>
<dbReference type="EMBL" id="KN819466">
    <property type="protein sequence ID" value="KIJ09403.1"/>
    <property type="molecule type" value="Genomic_DNA"/>
</dbReference>
<name>A0A0C9TEL6_PAXIN</name>
<dbReference type="Proteomes" id="UP000053647">
    <property type="component" value="Unassembled WGS sequence"/>
</dbReference>
<reference evidence="1 2" key="1">
    <citation type="submission" date="2014-06" db="EMBL/GenBank/DDBJ databases">
        <authorList>
            <consortium name="DOE Joint Genome Institute"/>
            <person name="Kuo A."/>
            <person name="Kohler A."/>
            <person name="Nagy L.G."/>
            <person name="Floudas D."/>
            <person name="Copeland A."/>
            <person name="Barry K.W."/>
            <person name="Cichocki N."/>
            <person name="Veneault-Fourrey C."/>
            <person name="LaButti K."/>
            <person name="Lindquist E.A."/>
            <person name="Lipzen A."/>
            <person name="Lundell T."/>
            <person name="Morin E."/>
            <person name="Murat C."/>
            <person name="Sun H."/>
            <person name="Tunlid A."/>
            <person name="Henrissat B."/>
            <person name="Grigoriev I.V."/>
            <person name="Hibbett D.S."/>
            <person name="Martin F."/>
            <person name="Nordberg H.P."/>
            <person name="Cantor M.N."/>
            <person name="Hua S.X."/>
        </authorList>
    </citation>
    <scope>NUCLEOTIDE SEQUENCE [LARGE SCALE GENOMIC DNA]</scope>
    <source>
        <strain evidence="1 2">ATCC 200175</strain>
    </source>
</reference>
<evidence type="ECO:0000313" key="1">
    <source>
        <dbReference type="EMBL" id="KIJ09403.1"/>
    </source>
</evidence>
<keyword evidence="2" id="KW-1185">Reference proteome</keyword>